<name>E7C3C5_9BACT</name>
<dbReference type="PANTHER" id="PTHR15887:SF1">
    <property type="entry name" value="TRANSMEMBRANE PROTEIN 69"/>
    <property type="match status" value="1"/>
</dbReference>
<dbReference type="InterPro" id="IPR021836">
    <property type="entry name" value="DUF3429"/>
</dbReference>
<feature type="transmembrane region" description="Helical" evidence="1">
    <location>
        <begin position="73"/>
        <end position="103"/>
    </location>
</feature>
<dbReference type="Pfam" id="PF11911">
    <property type="entry name" value="DUF3429"/>
    <property type="match status" value="1"/>
</dbReference>
<dbReference type="PANTHER" id="PTHR15887">
    <property type="entry name" value="TRANSMEMBRANE PROTEIN 69"/>
    <property type="match status" value="1"/>
</dbReference>
<evidence type="ECO:0000256" key="1">
    <source>
        <dbReference type="SAM" id="Phobius"/>
    </source>
</evidence>
<keyword evidence="1" id="KW-0472">Membrane</keyword>
<dbReference type="AlphaFoldDB" id="E7C3C5"/>
<accession>E7C3C5</accession>
<sequence length="140" mass="15416">MKKALLAQCLTYAGVLPFLGAAIIPAVKPNFLGLNYDNIILTYGAVIASFVAGVHWGIYLFKDPPLNLFIHSNIAALLAWSAVLVAHPASAFILLLCFLYLIVIDRQLSKAGIVEGWYLRMRLIATTLVIVAFLFYSVFQ</sequence>
<proteinExistence type="predicted"/>
<feature type="transmembrane region" description="Helical" evidence="1">
    <location>
        <begin position="40"/>
        <end position="61"/>
    </location>
</feature>
<keyword evidence="1" id="KW-0812">Transmembrane</keyword>
<dbReference type="EMBL" id="GU567970">
    <property type="protein sequence ID" value="ADI21949.1"/>
    <property type="molecule type" value="Genomic_DNA"/>
</dbReference>
<keyword evidence="1" id="KW-1133">Transmembrane helix</keyword>
<feature type="transmembrane region" description="Helical" evidence="1">
    <location>
        <begin position="123"/>
        <end position="139"/>
    </location>
</feature>
<evidence type="ECO:0008006" key="3">
    <source>
        <dbReference type="Google" id="ProtNLM"/>
    </source>
</evidence>
<organism evidence="2">
    <name type="scientific">uncultured nuHF2 cluster bacterium HF0130_29D04</name>
    <dbReference type="NCBI Taxonomy" id="723587"/>
    <lineage>
        <taxon>Bacteria</taxon>
        <taxon>environmental samples</taxon>
    </lineage>
</organism>
<evidence type="ECO:0000313" key="2">
    <source>
        <dbReference type="EMBL" id="ADI21949.1"/>
    </source>
</evidence>
<protein>
    <recommendedName>
        <fullName evidence="3">DUF3429 domain-containing protein</fullName>
    </recommendedName>
</protein>
<reference evidence="2" key="1">
    <citation type="submission" date="2010-01" db="EMBL/GenBank/DDBJ databases">
        <title>Genome fragments of uncultured bacteria from the North Pacific subtropical Gyre.</title>
        <authorList>
            <person name="Pham V.D."/>
            <person name="Delong E.F."/>
        </authorList>
    </citation>
    <scope>NUCLEOTIDE SEQUENCE</scope>
</reference>